<organism evidence="2 3">
    <name type="scientific">Amblyomma americanum</name>
    <name type="common">Lone star tick</name>
    <dbReference type="NCBI Taxonomy" id="6943"/>
    <lineage>
        <taxon>Eukaryota</taxon>
        <taxon>Metazoa</taxon>
        <taxon>Ecdysozoa</taxon>
        <taxon>Arthropoda</taxon>
        <taxon>Chelicerata</taxon>
        <taxon>Arachnida</taxon>
        <taxon>Acari</taxon>
        <taxon>Parasitiformes</taxon>
        <taxon>Ixodida</taxon>
        <taxon>Ixodoidea</taxon>
        <taxon>Ixodidae</taxon>
        <taxon>Amblyomminae</taxon>
        <taxon>Amblyomma</taxon>
    </lineage>
</organism>
<dbReference type="Proteomes" id="UP001321473">
    <property type="component" value="Unassembled WGS sequence"/>
</dbReference>
<evidence type="ECO:0000313" key="3">
    <source>
        <dbReference type="Proteomes" id="UP001321473"/>
    </source>
</evidence>
<evidence type="ECO:0000259" key="1">
    <source>
        <dbReference type="PROSITE" id="PS50181"/>
    </source>
</evidence>
<proteinExistence type="predicted"/>
<keyword evidence="3" id="KW-1185">Reference proteome</keyword>
<dbReference type="PROSITE" id="PS50181">
    <property type="entry name" value="FBOX"/>
    <property type="match status" value="1"/>
</dbReference>
<dbReference type="InterPro" id="IPR001810">
    <property type="entry name" value="F-box_dom"/>
</dbReference>
<accession>A0AAQ4F0W6</accession>
<name>A0AAQ4F0W6_AMBAM</name>
<reference evidence="2 3" key="1">
    <citation type="journal article" date="2023" name="Arcadia Sci">
        <title>De novo assembly of a long-read Amblyomma americanum tick genome.</title>
        <authorList>
            <person name="Chou S."/>
            <person name="Poskanzer K.E."/>
            <person name="Rollins M."/>
            <person name="Thuy-Boun P.S."/>
        </authorList>
    </citation>
    <scope>NUCLEOTIDE SEQUENCE [LARGE SCALE GENOMIC DNA]</scope>
    <source>
        <strain evidence="2">F_SG_1</strain>
        <tissue evidence="2">Salivary glands</tissue>
    </source>
</reference>
<gene>
    <name evidence="2" type="ORF">V5799_018196</name>
</gene>
<evidence type="ECO:0000313" key="2">
    <source>
        <dbReference type="EMBL" id="KAK8780465.1"/>
    </source>
</evidence>
<protein>
    <recommendedName>
        <fullName evidence="1">F-box domain-containing protein</fullName>
    </recommendedName>
</protein>
<dbReference type="SUPFAM" id="SSF81383">
    <property type="entry name" value="F-box domain"/>
    <property type="match status" value="1"/>
</dbReference>
<feature type="domain" description="F-box" evidence="1">
    <location>
        <begin position="7"/>
        <end position="53"/>
    </location>
</feature>
<sequence length="369" mass="41730">MASTNETFKLLRLPREMITLILTFLGPEDLMAVERTSRELSRLARLPWVLRTTRFLISNSADSLRAYLDESRATAISELDLNDFLASNSETVERCASSCVNLTTLRGLHTCLWPTAVVRLLRYKLRCLQFLEWSILECSRPELDVPSFLDILPGYDTTPIFPESLRGMYVEVIPRQRNINFLCFFLERSSSLRKLHCHLWKTGVRIRPRHEAACRVLRSFHDGTAGKFETLTFTHDCAAAALRAEKLALDDADSAVRFPGNLLSLFQAGLKMSWSVIVRGNPRPATNCVVLDRRTVHLVPENFSSLFIVIQDDVFATLEAATRYDWHRRTRALTLVSSPAQAVASTCSAAAIDAAFPELPQRMPQTERA</sequence>
<dbReference type="InterPro" id="IPR036047">
    <property type="entry name" value="F-box-like_dom_sf"/>
</dbReference>
<dbReference type="EMBL" id="JARKHS020008840">
    <property type="protein sequence ID" value="KAK8780465.1"/>
    <property type="molecule type" value="Genomic_DNA"/>
</dbReference>
<dbReference type="AlphaFoldDB" id="A0AAQ4F0W6"/>
<comment type="caution">
    <text evidence="2">The sequence shown here is derived from an EMBL/GenBank/DDBJ whole genome shotgun (WGS) entry which is preliminary data.</text>
</comment>